<feature type="transmembrane region" description="Helical" evidence="1">
    <location>
        <begin position="76"/>
        <end position="97"/>
    </location>
</feature>
<evidence type="ECO:0000313" key="3">
    <source>
        <dbReference type="EMBL" id="EIM06286.1"/>
    </source>
</evidence>
<reference evidence="5" key="2">
    <citation type="submission" date="2016-07" db="EMBL/GenBank/DDBJ databases">
        <authorList>
            <person name="See-Too W.S."/>
        </authorList>
    </citation>
    <scope>NUCLEOTIDE SEQUENCE [LARGE SCALE GENOMIC DNA]</scope>
    <source>
        <strain evidence="5">DSM 14505</strain>
    </source>
</reference>
<gene>
    <name evidence="3" type="ORF">A1A1_12007</name>
    <name evidence="2" type="ORF">BBH88_03885</name>
</gene>
<dbReference type="EMBL" id="CP016534">
    <property type="protein sequence ID" value="ANU09506.1"/>
    <property type="molecule type" value="Genomic_DNA"/>
</dbReference>
<name>A0A1C7DDE0_9BACL</name>
<keyword evidence="5" id="KW-1185">Reference proteome</keyword>
<feature type="transmembrane region" description="Helical" evidence="1">
    <location>
        <begin position="43"/>
        <end position="64"/>
    </location>
</feature>
<keyword evidence="1" id="KW-0472">Membrane</keyword>
<dbReference type="KEGG" id="pana:BBH88_03885"/>
<dbReference type="Proteomes" id="UP000092661">
    <property type="component" value="Chromosome"/>
</dbReference>
<accession>A0A1C7DDE0</accession>
<organism evidence="3 4">
    <name type="scientific">Planococcus antarcticus DSM 14505</name>
    <dbReference type="NCBI Taxonomy" id="1185653"/>
    <lineage>
        <taxon>Bacteria</taxon>
        <taxon>Bacillati</taxon>
        <taxon>Bacillota</taxon>
        <taxon>Bacilli</taxon>
        <taxon>Bacillales</taxon>
        <taxon>Caryophanaceae</taxon>
        <taxon>Planococcus</taxon>
    </lineage>
</organism>
<feature type="transmembrane region" description="Helical" evidence="1">
    <location>
        <begin position="7"/>
        <end position="27"/>
    </location>
</feature>
<dbReference type="AlphaFoldDB" id="A0A1C7DDE0"/>
<dbReference type="Proteomes" id="UP000004725">
    <property type="component" value="Unassembled WGS sequence"/>
</dbReference>
<evidence type="ECO:0000313" key="2">
    <source>
        <dbReference type="EMBL" id="ANU09506.1"/>
    </source>
</evidence>
<protein>
    <submittedName>
        <fullName evidence="3">Uncharacterized protein</fullName>
    </submittedName>
</protein>
<dbReference type="EMBL" id="AJYB01000033">
    <property type="protein sequence ID" value="EIM06286.1"/>
    <property type="molecule type" value="Genomic_DNA"/>
</dbReference>
<sequence>MGNIKYVHLFSFYFFKTLIVLLGFFYAEDNFRKSLQEFNSSDVIRSCIVFFIIFLAASTSSQSYENFQSVSKKTRFLLGITAGIIAILSCGYLLSVYF</sequence>
<evidence type="ECO:0000313" key="5">
    <source>
        <dbReference type="Proteomes" id="UP000092661"/>
    </source>
</evidence>
<keyword evidence="1" id="KW-0812">Transmembrane</keyword>
<evidence type="ECO:0000256" key="1">
    <source>
        <dbReference type="SAM" id="Phobius"/>
    </source>
</evidence>
<keyword evidence="1" id="KW-1133">Transmembrane helix</keyword>
<evidence type="ECO:0000313" key="4">
    <source>
        <dbReference type="Proteomes" id="UP000004725"/>
    </source>
</evidence>
<proteinExistence type="predicted"/>
<reference evidence="3 4" key="1">
    <citation type="journal article" date="2012" name="J. Bacteriol.">
        <title>Genome Sequence of the Antarctic Psychrophile Bacterium Planococcus antarcticus DSM 14505.</title>
        <authorList>
            <person name="Margolles A."/>
            <person name="Gueimonde M."/>
            <person name="Sanchez B."/>
        </authorList>
    </citation>
    <scope>NUCLEOTIDE SEQUENCE [LARGE SCALE GENOMIC DNA]</scope>
    <source>
        <strain evidence="3 4">DSM 14505</strain>
    </source>
</reference>
<reference evidence="2" key="3">
    <citation type="submission" date="2016-10" db="EMBL/GenBank/DDBJ databases">
        <authorList>
            <person name="See-Too W.S."/>
        </authorList>
    </citation>
    <scope>NUCLEOTIDE SEQUENCE</scope>
    <source>
        <strain evidence="2">DSM 14505</strain>
    </source>
</reference>